<dbReference type="PANTHER" id="PTHR47271">
    <property type="entry name" value="ARGININE DEIMINASE"/>
    <property type="match status" value="1"/>
</dbReference>
<dbReference type="RefSeq" id="WP_055746351.1">
    <property type="nucleotide sequence ID" value="NZ_LJJB01000010.1"/>
</dbReference>
<keyword evidence="2" id="KW-1185">Reference proteome</keyword>
<dbReference type="Proteomes" id="UP000051063">
    <property type="component" value="Unassembled WGS sequence"/>
</dbReference>
<dbReference type="PANTHER" id="PTHR47271:SF2">
    <property type="entry name" value="ARGININE DEIMINASE"/>
    <property type="match status" value="1"/>
</dbReference>
<dbReference type="SUPFAM" id="SSF55909">
    <property type="entry name" value="Pentein"/>
    <property type="match status" value="1"/>
</dbReference>
<evidence type="ECO:0000313" key="2">
    <source>
        <dbReference type="Proteomes" id="UP000051063"/>
    </source>
</evidence>
<name>A0ABR5N9I3_BRECH</name>
<gene>
    <name evidence="1" type="ORF">AN963_17480</name>
</gene>
<comment type="caution">
    <text evidence="1">The sequence shown here is derived from an EMBL/GenBank/DDBJ whole genome shotgun (WGS) entry which is preliminary data.</text>
</comment>
<protein>
    <submittedName>
        <fullName evidence="1">Amidinotransferase</fullName>
    </submittedName>
</protein>
<reference evidence="1 2" key="1">
    <citation type="submission" date="2015-09" db="EMBL/GenBank/DDBJ databases">
        <title>Genome sequencing project for genomic taxonomy and phylogenomics of Bacillus-like bacteria.</title>
        <authorList>
            <person name="Liu B."/>
            <person name="Wang J."/>
            <person name="Zhu Y."/>
            <person name="Liu G."/>
            <person name="Chen Q."/>
            <person name="Chen Z."/>
            <person name="Lan J."/>
            <person name="Che J."/>
            <person name="Ge C."/>
            <person name="Shi H."/>
            <person name="Pan Z."/>
            <person name="Liu X."/>
        </authorList>
    </citation>
    <scope>NUCLEOTIDE SEQUENCE [LARGE SCALE GENOMIC DNA]</scope>
    <source>
        <strain evidence="1 2">DSM 8552</strain>
    </source>
</reference>
<dbReference type="EMBL" id="LJJB01000010">
    <property type="protein sequence ID" value="KQL47293.1"/>
    <property type="molecule type" value="Genomic_DNA"/>
</dbReference>
<organism evidence="1 2">
    <name type="scientific">Brevibacillus choshinensis</name>
    <dbReference type="NCBI Taxonomy" id="54911"/>
    <lineage>
        <taxon>Bacteria</taxon>
        <taxon>Bacillati</taxon>
        <taxon>Bacillota</taxon>
        <taxon>Bacilli</taxon>
        <taxon>Bacillales</taxon>
        <taxon>Paenibacillaceae</taxon>
        <taxon>Brevibacillus</taxon>
    </lineage>
</organism>
<accession>A0ABR5N9I3</accession>
<dbReference type="Gene3D" id="3.75.10.10">
    <property type="entry name" value="L-arginine/glycine Amidinotransferase, Chain A"/>
    <property type="match status" value="1"/>
</dbReference>
<proteinExistence type="predicted"/>
<sequence length="284" mass="31997">MYGTIESIMMKHPKDAFISQDHLNRHWREYNYVTCPDYDEAVREYEQFEAILKQHVPDVRYLPADERTGIDSIYAHDSVKITEKGAILLHPGKKLRQGEPEAVRDYFTSIGIPILGEIQGEGLVEGGDVVWMDERTVAVARGYRTNDEGIRQLRELTADVVDEFIVVPLPHGNGPDECLHLMSVISYVDKDLAVVYSKLMPIFFRELLIQRGVKLIEVPDDEYDNLGCNVLAIGPRKVVVPAGNPVTIRLLEQEGVEVLEYKGTEISYKGTGGPTCLTSPLARR</sequence>
<evidence type="ECO:0000313" key="1">
    <source>
        <dbReference type="EMBL" id="KQL47293.1"/>
    </source>
</evidence>
<dbReference type="Pfam" id="PF02274">
    <property type="entry name" value="ADI"/>
    <property type="match status" value="2"/>
</dbReference>